<dbReference type="GO" id="GO:0006935">
    <property type="term" value="P:chemotaxis"/>
    <property type="evidence" value="ECO:0007669"/>
    <property type="project" value="UniProtKB-KW"/>
</dbReference>
<keyword evidence="8" id="KW-1133">Transmembrane helix</keyword>
<dbReference type="PANTHER" id="PTHR35091:SF5">
    <property type="entry name" value="FLAGELLAR PROTEIN FLIL"/>
    <property type="match status" value="1"/>
</dbReference>
<dbReference type="Pfam" id="PF03748">
    <property type="entry name" value="FliL"/>
    <property type="match status" value="1"/>
</dbReference>
<comment type="similarity">
    <text evidence="3 10">Belongs to the FliL family.</text>
</comment>
<evidence type="ECO:0000256" key="6">
    <source>
        <dbReference type="ARBA" id="ARBA00022692"/>
    </source>
</evidence>
<evidence type="ECO:0000256" key="1">
    <source>
        <dbReference type="ARBA" id="ARBA00002254"/>
    </source>
</evidence>
<feature type="signal peptide" evidence="11">
    <location>
        <begin position="1"/>
        <end position="24"/>
    </location>
</feature>
<proteinExistence type="inferred from homology"/>
<keyword evidence="13" id="KW-1185">Reference proteome</keyword>
<dbReference type="GO" id="GO:0009425">
    <property type="term" value="C:bacterial-type flagellum basal body"/>
    <property type="evidence" value="ECO:0007669"/>
    <property type="project" value="InterPro"/>
</dbReference>
<comment type="subcellular location">
    <subcellularLocation>
        <location evidence="10">Cell inner membrane</location>
    </subcellularLocation>
    <subcellularLocation>
        <location evidence="2">Cell membrane</location>
        <topology evidence="2">Single-pass membrane protein</topology>
    </subcellularLocation>
</comment>
<evidence type="ECO:0000256" key="11">
    <source>
        <dbReference type="SAM" id="SignalP"/>
    </source>
</evidence>
<dbReference type="EMBL" id="NPIB01000005">
    <property type="protein sequence ID" value="PLC58732.1"/>
    <property type="molecule type" value="Genomic_DNA"/>
</dbReference>
<feature type="chain" id="PRO_5014833737" description="Flagellar protein FliL" evidence="11">
    <location>
        <begin position="25"/>
        <end position="140"/>
    </location>
</feature>
<dbReference type="AlphaFoldDB" id="A0A2N4UUN9"/>
<dbReference type="GO" id="GO:0005886">
    <property type="term" value="C:plasma membrane"/>
    <property type="evidence" value="ECO:0007669"/>
    <property type="project" value="UniProtKB-SubCell"/>
</dbReference>
<keyword evidence="6" id="KW-0812">Transmembrane</keyword>
<dbReference type="GeneID" id="69965107"/>
<comment type="caution">
    <text evidence="12">The sequence shown here is derived from an EMBL/GenBank/DDBJ whole genome shotgun (WGS) entry which is preliminary data.</text>
</comment>
<comment type="function">
    <text evidence="1 10">Controls the rotational direction of flagella during chemotaxis.</text>
</comment>
<keyword evidence="5 10" id="KW-0145">Chemotaxis</keyword>
<organism evidence="12 13">
    <name type="scientific">Photobacterium carnosum</name>
    <dbReference type="NCBI Taxonomy" id="2023717"/>
    <lineage>
        <taxon>Bacteria</taxon>
        <taxon>Pseudomonadati</taxon>
        <taxon>Pseudomonadota</taxon>
        <taxon>Gammaproteobacteria</taxon>
        <taxon>Vibrionales</taxon>
        <taxon>Vibrionaceae</taxon>
        <taxon>Photobacterium</taxon>
    </lineage>
</organism>
<dbReference type="Proteomes" id="UP000234420">
    <property type="component" value="Unassembled WGS sequence"/>
</dbReference>
<evidence type="ECO:0000256" key="7">
    <source>
        <dbReference type="ARBA" id="ARBA00022779"/>
    </source>
</evidence>
<dbReference type="RefSeq" id="WP_101768159.1">
    <property type="nucleotide sequence ID" value="NZ_BPPU01000001.1"/>
</dbReference>
<name>A0A2N4UUN9_9GAMM</name>
<evidence type="ECO:0000313" key="13">
    <source>
        <dbReference type="Proteomes" id="UP000234420"/>
    </source>
</evidence>
<evidence type="ECO:0000256" key="3">
    <source>
        <dbReference type="ARBA" id="ARBA00008281"/>
    </source>
</evidence>
<evidence type="ECO:0000256" key="5">
    <source>
        <dbReference type="ARBA" id="ARBA00022500"/>
    </source>
</evidence>
<evidence type="ECO:0000256" key="4">
    <source>
        <dbReference type="ARBA" id="ARBA00022475"/>
    </source>
</evidence>
<evidence type="ECO:0000256" key="2">
    <source>
        <dbReference type="ARBA" id="ARBA00004162"/>
    </source>
</evidence>
<dbReference type="PANTHER" id="PTHR35091">
    <property type="entry name" value="FLAGELLAR PROTEIN FLIL"/>
    <property type="match status" value="1"/>
</dbReference>
<keyword evidence="12" id="KW-0969">Cilium</keyword>
<protein>
    <recommendedName>
        <fullName evidence="10">Flagellar protein FliL</fullName>
    </recommendedName>
</protein>
<evidence type="ECO:0000256" key="10">
    <source>
        <dbReference type="RuleBase" id="RU364125"/>
    </source>
</evidence>
<keyword evidence="7 10" id="KW-0283">Flagellar rotation</keyword>
<dbReference type="GO" id="GO:0071978">
    <property type="term" value="P:bacterial-type flagellum-dependent swarming motility"/>
    <property type="evidence" value="ECO:0007669"/>
    <property type="project" value="TreeGrafter"/>
</dbReference>
<dbReference type="OrthoDB" id="5588622at2"/>
<keyword evidence="11" id="KW-0732">Signal</keyword>
<dbReference type="InterPro" id="IPR005503">
    <property type="entry name" value="FliL"/>
</dbReference>
<evidence type="ECO:0000313" key="12">
    <source>
        <dbReference type="EMBL" id="PLC58732.1"/>
    </source>
</evidence>
<keyword evidence="12" id="KW-0966">Cell projection</keyword>
<keyword evidence="10" id="KW-0997">Cell inner membrane</keyword>
<keyword evidence="9 10" id="KW-0472">Membrane</keyword>
<keyword evidence="12" id="KW-0282">Flagellum</keyword>
<sequence length="140" mass="16184">MMKKTVFVACFLMVITLLSPITYAKQPTSDPTQSNIGYYTLTPDITTNYVINDSRLGYIQLRVDLMLKNNNQLMNIKHHDPLIRDAIISIINQQSEQQIKSLTGREKIRQLSKQKINQLLLVETGHTPVNELLFTKYLYQ</sequence>
<gene>
    <name evidence="12" type="ORF">CIK00_06845</name>
</gene>
<accession>A0A2N4UUN9</accession>
<keyword evidence="4" id="KW-1003">Cell membrane</keyword>
<evidence type="ECO:0000256" key="8">
    <source>
        <dbReference type="ARBA" id="ARBA00022989"/>
    </source>
</evidence>
<evidence type="ECO:0000256" key="9">
    <source>
        <dbReference type="ARBA" id="ARBA00023136"/>
    </source>
</evidence>
<reference evidence="12 13" key="1">
    <citation type="journal article" date="2018" name="Syst. Appl. Microbiol.">
        <title>Photobacterium carnosum sp. nov., isolated from spoiled modified atmosphere packaged poultry meat.</title>
        <authorList>
            <person name="Hilgarth M."/>
            <person name="Fuertes S."/>
            <person name="Ehrmann M."/>
            <person name="Vogel R.F."/>
        </authorList>
    </citation>
    <scope>NUCLEOTIDE SEQUENCE [LARGE SCALE GENOMIC DNA]</scope>
    <source>
        <strain evidence="12 13">TMW 2.2021</strain>
    </source>
</reference>